<dbReference type="PROSITE" id="PS00026">
    <property type="entry name" value="CHIT_BIND_I_1"/>
    <property type="match status" value="1"/>
</dbReference>
<dbReference type="Pfam" id="PF00187">
    <property type="entry name" value="Chitin_bind_1"/>
    <property type="match status" value="1"/>
</dbReference>
<feature type="chain" id="PRO_5042128145" description="chitinase" evidence="13">
    <location>
        <begin position="29"/>
        <end position="1245"/>
    </location>
</feature>
<evidence type="ECO:0000256" key="13">
    <source>
        <dbReference type="SAM" id="SignalP"/>
    </source>
</evidence>
<dbReference type="InterPro" id="IPR029070">
    <property type="entry name" value="Chitinase_insertion_sf"/>
</dbReference>
<dbReference type="InterPro" id="IPR001223">
    <property type="entry name" value="Glyco_hydro18_cat"/>
</dbReference>
<dbReference type="InterPro" id="IPR011583">
    <property type="entry name" value="Chitinase_II/V-like_cat"/>
</dbReference>
<evidence type="ECO:0000259" key="14">
    <source>
        <dbReference type="PROSITE" id="PS50941"/>
    </source>
</evidence>
<feature type="disulfide bond" evidence="11">
    <location>
        <begin position="122"/>
        <end position="134"/>
    </location>
</feature>
<keyword evidence="9 12" id="KW-0326">Glycosidase</keyword>
<keyword evidence="5 12" id="KW-0378">Hydrolase</keyword>
<dbReference type="InterPro" id="IPR050314">
    <property type="entry name" value="Glycosyl_Hydrlase_18"/>
</dbReference>
<keyword evidence="6" id="KW-0146">Chitin degradation</keyword>
<comment type="caution">
    <text evidence="16">The sequence shown here is derived from an EMBL/GenBank/DDBJ whole genome shotgun (WGS) entry which is preliminary data.</text>
</comment>
<dbReference type="InterPro" id="IPR017853">
    <property type="entry name" value="GH"/>
</dbReference>
<dbReference type="SMART" id="SM00636">
    <property type="entry name" value="Glyco_18"/>
    <property type="match status" value="1"/>
</dbReference>
<comment type="similarity">
    <text evidence="2">Belongs to the glycosyl hydrolase 18 family. Chitinase class V subfamily.</text>
</comment>
<comment type="caution">
    <text evidence="11">Lacks conserved residue(s) required for the propagation of feature annotation.</text>
</comment>
<dbReference type="GO" id="GO:0000272">
    <property type="term" value="P:polysaccharide catabolic process"/>
    <property type="evidence" value="ECO:0007669"/>
    <property type="project" value="UniProtKB-KW"/>
</dbReference>
<dbReference type="SUPFAM" id="SSF57016">
    <property type="entry name" value="Plant lectins/antimicrobial peptides"/>
    <property type="match status" value="1"/>
</dbReference>
<dbReference type="Gene3D" id="3.30.60.10">
    <property type="entry name" value="Endochitinase-like"/>
    <property type="match status" value="1"/>
</dbReference>
<dbReference type="SUPFAM" id="SSF51445">
    <property type="entry name" value="(Trans)glycosidases"/>
    <property type="match status" value="1"/>
</dbReference>
<dbReference type="AlphaFoldDB" id="A0AAD6DS29"/>
<organism evidence="16 17">
    <name type="scientific">Penicillium hetheringtonii</name>
    <dbReference type="NCBI Taxonomy" id="911720"/>
    <lineage>
        <taxon>Eukaryota</taxon>
        <taxon>Fungi</taxon>
        <taxon>Dikarya</taxon>
        <taxon>Ascomycota</taxon>
        <taxon>Pezizomycotina</taxon>
        <taxon>Eurotiomycetes</taxon>
        <taxon>Eurotiomycetidae</taxon>
        <taxon>Eurotiales</taxon>
        <taxon>Aspergillaceae</taxon>
        <taxon>Penicillium</taxon>
    </lineage>
</organism>
<dbReference type="PROSITE" id="PS51910">
    <property type="entry name" value="GH18_2"/>
    <property type="match status" value="1"/>
</dbReference>
<evidence type="ECO:0000256" key="2">
    <source>
        <dbReference type="ARBA" id="ARBA00008682"/>
    </source>
</evidence>
<feature type="disulfide bond" evidence="11">
    <location>
        <begin position="127"/>
        <end position="141"/>
    </location>
</feature>
<comment type="catalytic activity">
    <reaction evidence="1">
        <text>Random endo-hydrolysis of N-acetyl-beta-D-glucosaminide (1-&gt;4)-beta-linkages in chitin and chitodextrins.</text>
        <dbReference type="EC" id="3.2.1.14"/>
    </reaction>
</comment>
<reference evidence="16 17" key="1">
    <citation type="journal article" date="2023" name="IMA Fungus">
        <title>Comparative genomic study of the Penicillium genus elucidates a diverse pangenome and 15 lateral gene transfer events.</title>
        <authorList>
            <person name="Petersen C."/>
            <person name="Sorensen T."/>
            <person name="Nielsen M.R."/>
            <person name="Sondergaard T.E."/>
            <person name="Sorensen J.L."/>
            <person name="Fitzpatrick D.A."/>
            <person name="Frisvad J.C."/>
            <person name="Nielsen K.L."/>
        </authorList>
    </citation>
    <scope>NUCLEOTIDE SEQUENCE [LARGE SCALE GENOMIC DNA]</scope>
    <source>
        <strain evidence="16 17">IBT 29057</strain>
    </source>
</reference>
<accession>A0AAD6DS29</accession>
<feature type="domain" description="Chitin-binding type-1" evidence="14">
    <location>
        <begin position="105"/>
        <end position="153"/>
    </location>
</feature>
<protein>
    <recommendedName>
        <fullName evidence="3">chitinase</fullName>
        <ecNumber evidence="3">3.2.1.14</ecNumber>
    </recommendedName>
</protein>
<evidence type="ECO:0000256" key="9">
    <source>
        <dbReference type="ARBA" id="ARBA00023295"/>
    </source>
</evidence>
<dbReference type="PROSITE" id="PS01095">
    <property type="entry name" value="GH18_1"/>
    <property type="match status" value="1"/>
</dbReference>
<feature type="signal peptide" evidence="13">
    <location>
        <begin position="1"/>
        <end position="28"/>
    </location>
</feature>
<keyword evidence="11" id="KW-1015">Disulfide bond</keyword>
<dbReference type="CDD" id="cd06922">
    <property type="entry name" value="ChtBD1_GH18_1"/>
    <property type="match status" value="1"/>
</dbReference>
<evidence type="ECO:0000256" key="3">
    <source>
        <dbReference type="ARBA" id="ARBA00012729"/>
    </source>
</evidence>
<feature type="domain" description="GH18" evidence="15">
    <location>
        <begin position="158"/>
        <end position="508"/>
    </location>
</feature>
<dbReference type="GO" id="GO:0006032">
    <property type="term" value="P:chitin catabolic process"/>
    <property type="evidence" value="ECO:0007669"/>
    <property type="project" value="UniProtKB-KW"/>
</dbReference>
<gene>
    <name evidence="16" type="ORF">N7450_004756</name>
</gene>
<evidence type="ECO:0000256" key="10">
    <source>
        <dbReference type="ARBA" id="ARBA00023326"/>
    </source>
</evidence>
<dbReference type="InterPro" id="IPR036861">
    <property type="entry name" value="Endochitinase-like_sf"/>
</dbReference>
<proteinExistence type="inferred from homology"/>
<evidence type="ECO:0000259" key="15">
    <source>
        <dbReference type="PROSITE" id="PS51910"/>
    </source>
</evidence>
<keyword evidence="10" id="KW-0624">Polysaccharide degradation</keyword>
<dbReference type="CDD" id="cd00035">
    <property type="entry name" value="ChtBD1"/>
    <property type="match status" value="1"/>
</dbReference>
<keyword evidence="4 11" id="KW-0147">Chitin-binding</keyword>
<keyword evidence="7" id="KW-0843">Virulence</keyword>
<evidence type="ECO:0000256" key="12">
    <source>
        <dbReference type="RuleBase" id="RU000489"/>
    </source>
</evidence>
<keyword evidence="17" id="KW-1185">Reference proteome</keyword>
<evidence type="ECO:0000313" key="17">
    <source>
        <dbReference type="Proteomes" id="UP001216150"/>
    </source>
</evidence>
<dbReference type="PANTHER" id="PTHR11177">
    <property type="entry name" value="CHITINASE"/>
    <property type="match status" value="1"/>
</dbReference>
<dbReference type="Gene3D" id="3.10.50.10">
    <property type="match status" value="1"/>
</dbReference>
<dbReference type="InterPro" id="IPR001002">
    <property type="entry name" value="Chitin-bd_1"/>
</dbReference>
<evidence type="ECO:0000313" key="16">
    <source>
        <dbReference type="EMBL" id="KAJ5590784.1"/>
    </source>
</evidence>
<keyword evidence="8" id="KW-0119">Carbohydrate metabolism</keyword>
<dbReference type="InterPro" id="IPR001579">
    <property type="entry name" value="Glyco_hydro_18_chit_AS"/>
</dbReference>
<sequence>MKRIYSIGGSYLGLLLATLALILVGVNAEGCSTLNQCATGCCNKGGYCGIGDDYCGADCVANCDYQPECDASKPCTKGCCNQYGYCGLGPDFCADDVCVGNCDRKSECDPDNYGDFAESDKCPLNVCCSKFGFCGTTKEFCGKKKVRRPSCSKNGSLNRVVGYYEGWSHNRPCHTFFPEQIPAGVYTHLNYAFATIDPENFRILPSTASEKDLMKRLTNLKKIDPDLKVFIAVGGWTFNDPGVTQNVFSDLAASESNQKKFFRSLSSFMSTYNFDGIDLDWEYPAADDRGGRKEDFDNFPKFMANLKKFLKSTGGRDGLSITLPASYWYLQHFDIVNLEKHVDFFNIMSYDIHGKWDLGNEWVDPVLDSHTNLTEITNALDLLWRNDIKSEKVVLGLAFYGRVFAAADPKCMDPGCAFVSGVGILLNSELMDIMDEQNLHSKLDKDAAVKILEFDSNQWTTYDNGDTFKLKTEFAKSQCLGGVMVWAVSHDLPYGNFSRTLGDAVGRTVKSLQPNLNGDMESMQVKKVHEQCKWTNCFEDCPSGWSRVRRTDDGAREDEHMWDETGCGAGQHTFCCPPSADLPKCGWYTHNNGKCDSECPTGYVEVGSNIKYCSNNNDDYQAACCTTDTKSMKLYSQCEWEGEPRKCNEKCASDKTEVALSTTGSGGVFCDPTDFDYTWNGQETTSWEERSYCCSQRDDVSWSKCDWYDDVGLADAADVVDGYCYSGCPDERVRVALDQHGGGCKGAGGRAMCCLPGYTTKETRPYTNSESRLESNIQDFLANGNCGLDDYSSKRDFIDLGYFVENATLSASDHPSILQRRFESTKGREAMEDLLTGLVISFVADAAKRKIWDDNVVASYPHLTPTKIRAYMDSTRDWVLKGSTFLVNQIVCHLDYYNNLLGGQEVVSCECITDNCCGADDLACSVNDVTDDSTDLTTRNLEKRAGKRTFTVQLSDGSFIIYSLPYPDRIRVPRSDALLSRAFEFADRDCTIPDVIRTSVTPGRGTITSFQIEHILELNTISMFIRDANAGRLRSGATARNAAISATFIRQALDGPILISPPPMVGGAQTRRPIVRVMNALGSSRNRGDFVLLLEALNGLKSRIWRGDTYYAEIEDLVENDNPEPALKAIRSVITVITYLNDDEVKSRLARSSNEVRTEFGLLDTAWEDGGNQAVNIQDYWDEWIRDLLKLRSNEASVWVTKWTKKMHDYWKSKKSTAKSRMTLTQIGSLRSLGSDMDIDRSDLE</sequence>
<evidence type="ECO:0000256" key="5">
    <source>
        <dbReference type="ARBA" id="ARBA00022801"/>
    </source>
</evidence>
<dbReference type="PANTHER" id="PTHR11177:SF402">
    <property type="entry name" value="CHITINASE"/>
    <property type="match status" value="1"/>
</dbReference>
<evidence type="ECO:0000256" key="8">
    <source>
        <dbReference type="ARBA" id="ARBA00023277"/>
    </source>
</evidence>
<evidence type="ECO:0000256" key="4">
    <source>
        <dbReference type="ARBA" id="ARBA00022669"/>
    </source>
</evidence>
<evidence type="ECO:0000256" key="7">
    <source>
        <dbReference type="ARBA" id="ARBA00023026"/>
    </source>
</evidence>
<dbReference type="SMART" id="SM00270">
    <property type="entry name" value="ChtBD1"/>
    <property type="match status" value="3"/>
</dbReference>
<dbReference type="InterPro" id="IPR018371">
    <property type="entry name" value="Chitin-binding_1_CS"/>
</dbReference>
<evidence type="ECO:0000256" key="1">
    <source>
        <dbReference type="ARBA" id="ARBA00000822"/>
    </source>
</evidence>
<keyword evidence="13" id="KW-0732">Signal</keyword>
<dbReference type="PROSITE" id="PS50941">
    <property type="entry name" value="CHIT_BIND_I_2"/>
    <property type="match status" value="1"/>
</dbReference>
<dbReference type="Proteomes" id="UP001216150">
    <property type="component" value="Unassembled WGS sequence"/>
</dbReference>
<dbReference type="GO" id="GO:0008843">
    <property type="term" value="F:endochitinase activity"/>
    <property type="evidence" value="ECO:0007669"/>
    <property type="project" value="UniProtKB-EC"/>
</dbReference>
<evidence type="ECO:0000256" key="6">
    <source>
        <dbReference type="ARBA" id="ARBA00023024"/>
    </source>
</evidence>
<dbReference type="Gene3D" id="3.20.20.80">
    <property type="entry name" value="Glycosidases"/>
    <property type="match status" value="1"/>
</dbReference>
<dbReference type="EC" id="3.2.1.14" evidence="3"/>
<dbReference type="GO" id="GO:0008061">
    <property type="term" value="F:chitin binding"/>
    <property type="evidence" value="ECO:0007669"/>
    <property type="project" value="UniProtKB-UniRule"/>
</dbReference>
<evidence type="ECO:0000256" key="11">
    <source>
        <dbReference type="PROSITE-ProRule" id="PRU00261"/>
    </source>
</evidence>
<name>A0AAD6DS29_9EURO</name>
<dbReference type="Pfam" id="PF00704">
    <property type="entry name" value="Glyco_hydro_18"/>
    <property type="match status" value="1"/>
</dbReference>
<dbReference type="EMBL" id="JAQJAC010000003">
    <property type="protein sequence ID" value="KAJ5590784.1"/>
    <property type="molecule type" value="Genomic_DNA"/>
</dbReference>